<protein>
    <submittedName>
        <fullName evidence="2">Uncharacterized protein</fullName>
    </submittedName>
</protein>
<feature type="compositionally biased region" description="Basic and acidic residues" evidence="1">
    <location>
        <begin position="232"/>
        <end position="248"/>
    </location>
</feature>
<comment type="caution">
    <text evidence="2">The sequence shown here is derived from an EMBL/GenBank/DDBJ whole genome shotgun (WGS) entry which is preliminary data.</text>
</comment>
<feature type="region of interest" description="Disordered" evidence="1">
    <location>
        <begin position="228"/>
        <end position="257"/>
    </location>
</feature>
<dbReference type="AlphaFoldDB" id="A0A2C6L9V5"/>
<dbReference type="InterPro" id="IPR012340">
    <property type="entry name" value="NA-bd_OB-fold"/>
</dbReference>
<name>A0A2C6L9V5_9APIC</name>
<feature type="compositionally biased region" description="Acidic residues" evidence="1">
    <location>
        <begin position="122"/>
        <end position="131"/>
    </location>
</feature>
<gene>
    <name evidence="2" type="ORF">CSUI_002162</name>
</gene>
<evidence type="ECO:0000313" key="2">
    <source>
        <dbReference type="EMBL" id="PHJ23985.1"/>
    </source>
</evidence>
<dbReference type="VEuPathDB" id="ToxoDB:CSUI_002162"/>
<dbReference type="EMBL" id="MIGC01000901">
    <property type="protein sequence ID" value="PHJ23985.1"/>
    <property type="molecule type" value="Genomic_DNA"/>
</dbReference>
<dbReference type="Gene3D" id="2.40.50.140">
    <property type="entry name" value="Nucleic acid-binding proteins"/>
    <property type="match status" value="1"/>
</dbReference>
<keyword evidence="3" id="KW-1185">Reference proteome</keyword>
<feature type="region of interest" description="Disordered" evidence="1">
    <location>
        <begin position="92"/>
        <end position="139"/>
    </location>
</feature>
<evidence type="ECO:0000313" key="3">
    <source>
        <dbReference type="Proteomes" id="UP000221165"/>
    </source>
</evidence>
<dbReference type="RefSeq" id="XP_067925659.1">
    <property type="nucleotide sequence ID" value="XM_068062364.1"/>
</dbReference>
<reference evidence="2 3" key="1">
    <citation type="journal article" date="2017" name="Int. J. Parasitol.">
        <title>The genome of the protozoan parasite Cystoisospora suis and a reverse vaccinology approach to identify vaccine candidates.</title>
        <authorList>
            <person name="Palmieri N."/>
            <person name="Shrestha A."/>
            <person name="Ruttkowski B."/>
            <person name="Beck T."/>
            <person name="Vogl C."/>
            <person name="Tomley F."/>
            <person name="Blake D.P."/>
            <person name="Joachim A."/>
        </authorList>
    </citation>
    <scope>NUCLEOTIDE SEQUENCE [LARGE SCALE GENOMIC DNA]</scope>
    <source>
        <strain evidence="2 3">Wien I</strain>
    </source>
</reference>
<dbReference type="GeneID" id="94425575"/>
<sequence length="272" mass="30579">MKKRSSFSGVCTPEKREEIASCNHTFFAHTEDEDEKEDRRVLGHEKPFFLKISQIRPGFYRFNTIVRLVSCPISSFISLSSSFFLSSSSVDTSPFSSPSDPDHLQDKKKKNRHNEDDFGVEKEEEEEEEDAPTTTLKEKAKKKKMLLSEVLVEDETGGMQIRLILRGEKQHAIACQGGRGKRGKWLVLRNASTSTVGGVLSLEVREEIGGQILDISNYQHKEMEDAALDGIPNDRGEEKKEEEGEVAKEKKKRGSSSFCLSSIPLVPLSRAL</sequence>
<proteinExistence type="predicted"/>
<organism evidence="2 3">
    <name type="scientific">Cystoisospora suis</name>
    <dbReference type="NCBI Taxonomy" id="483139"/>
    <lineage>
        <taxon>Eukaryota</taxon>
        <taxon>Sar</taxon>
        <taxon>Alveolata</taxon>
        <taxon>Apicomplexa</taxon>
        <taxon>Conoidasida</taxon>
        <taxon>Coccidia</taxon>
        <taxon>Eucoccidiorida</taxon>
        <taxon>Eimeriorina</taxon>
        <taxon>Sarcocystidae</taxon>
        <taxon>Cystoisospora</taxon>
    </lineage>
</organism>
<evidence type="ECO:0000256" key="1">
    <source>
        <dbReference type="SAM" id="MobiDB-lite"/>
    </source>
</evidence>
<accession>A0A2C6L9V5</accession>
<dbReference type="Proteomes" id="UP000221165">
    <property type="component" value="Unassembled WGS sequence"/>
</dbReference>